<dbReference type="Pfam" id="PF13240">
    <property type="entry name" value="Zn_Ribbon_1"/>
    <property type="match status" value="1"/>
</dbReference>
<comment type="caution">
    <text evidence="8">The sequence shown here is derived from an EMBL/GenBank/DDBJ whole genome shotgun (WGS) entry which is preliminary data.</text>
</comment>
<protein>
    <submittedName>
        <fullName evidence="8">CD225/dispanin family protein</fullName>
    </submittedName>
</protein>
<evidence type="ECO:0000256" key="5">
    <source>
        <dbReference type="SAM" id="MobiDB-lite"/>
    </source>
</evidence>
<keyword evidence="9" id="KW-1185">Reference proteome</keyword>
<feature type="region of interest" description="Disordered" evidence="5">
    <location>
        <begin position="29"/>
        <end position="76"/>
    </location>
</feature>
<evidence type="ECO:0000313" key="8">
    <source>
        <dbReference type="EMBL" id="MCG4610784.1"/>
    </source>
</evidence>
<organism evidence="8 9">
    <name type="scientific">Anaeromassilibacillus senegalensis</name>
    <dbReference type="NCBI Taxonomy" id="1673717"/>
    <lineage>
        <taxon>Bacteria</taxon>
        <taxon>Bacillati</taxon>
        <taxon>Bacillota</taxon>
        <taxon>Clostridia</taxon>
        <taxon>Eubacteriales</taxon>
        <taxon>Acutalibacteraceae</taxon>
        <taxon>Anaeromassilibacillus</taxon>
    </lineage>
</organism>
<evidence type="ECO:0000256" key="6">
    <source>
        <dbReference type="SAM" id="Phobius"/>
    </source>
</evidence>
<name>A0ABS9MJZ7_9FIRM</name>
<dbReference type="PANTHER" id="PTHR14948">
    <property type="entry name" value="NG5"/>
    <property type="match status" value="1"/>
</dbReference>
<evidence type="ECO:0000259" key="7">
    <source>
        <dbReference type="Pfam" id="PF13240"/>
    </source>
</evidence>
<feature type="transmembrane region" description="Helical" evidence="6">
    <location>
        <begin position="132"/>
        <end position="156"/>
    </location>
</feature>
<evidence type="ECO:0000256" key="3">
    <source>
        <dbReference type="ARBA" id="ARBA00022989"/>
    </source>
</evidence>
<dbReference type="EMBL" id="JAKNHQ010000008">
    <property type="protein sequence ID" value="MCG4610784.1"/>
    <property type="molecule type" value="Genomic_DNA"/>
</dbReference>
<evidence type="ECO:0000256" key="1">
    <source>
        <dbReference type="ARBA" id="ARBA00004370"/>
    </source>
</evidence>
<keyword evidence="2 6" id="KW-0812">Transmembrane</keyword>
<dbReference type="Pfam" id="PF04505">
    <property type="entry name" value="CD225"/>
    <property type="match status" value="1"/>
</dbReference>
<evidence type="ECO:0000256" key="4">
    <source>
        <dbReference type="ARBA" id="ARBA00023136"/>
    </source>
</evidence>
<keyword evidence="3 6" id="KW-1133">Transmembrane helix</keyword>
<gene>
    <name evidence="8" type="ORF">L0P57_07530</name>
</gene>
<dbReference type="InterPro" id="IPR007593">
    <property type="entry name" value="CD225/Dispanin_fam"/>
</dbReference>
<dbReference type="Proteomes" id="UP001298681">
    <property type="component" value="Unassembled WGS sequence"/>
</dbReference>
<dbReference type="InterPro" id="IPR051423">
    <property type="entry name" value="CD225/Dispanin"/>
</dbReference>
<dbReference type="RefSeq" id="WP_087229950.1">
    <property type="nucleotide sequence ID" value="NZ_JAKNHQ010000008.1"/>
</dbReference>
<feature type="compositionally biased region" description="Pro residues" evidence="5">
    <location>
        <begin position="66"/>
        <end position="76"/>
    </location>
</feature>
<accession>A0ABS9MJZ7</accession>
<feature type="domain" description="Zinc-ribbon" evidence="7">
    <location>
        <begin position="4"/>
        <end position="24"/>
    </location>
</feature>
<keyword evidence="4 6" id="KW-0472">Membrane</keyword>
<evidence type="ECO:0000313" key="9">
    <source>
        <dbReference type="Proteomes" id="UP001298681"/>
    </source>
</evidence>
<reference evidence="8 9" key="1">
    <citation type="submission" date="2022-01" db="EMBL/GenBank/DDBJ databases">
        <title>Collection of gut derived symbiotic bacterial strains cultured from healthy donors.</title>
        <authorList>
            <person name="Lin H."/>
            <person name="Kohout C."/>
            <person name="Waligurski E."/>
            <person name="Pamer E.G."/>
        </authorList>
    </citation>
    <scope>NUCLEOTIDE SEQUENCE [LARGE SCALE GENOMIC DNA]</scope>
    <source>
        <strain evidence="8 9">DFI.7.58</strain>
    </source>
</reference>
<dbReference type="PANTHER" id="PTHR14948:SF46">
    <property type="entry name" value="DISPANIN SUBFAMILY A MEMBER 2B-LIKE-RELATED"/>
    <property type="match status" value="1"/>
</dbReference>
<sequence length="158" mass="17181">MKNCPKCGSPLPEGVKFCPTCSYDLGKQPDTVENTAQTEPYVKAPSDSQQPNSNTPPQGYNAQPSQQPPVYTPYPAVPNNGNPKNYTGLLVWSIVNLVCCCLPLGIVGLVFTVTSKNEMTAEAQEKKLKNAFICNLIGTIVGFVVEIIWVFLNIILAF</sequence>
<feature type="transmembrane region" description="Helical" evidence="6">
    <location>
        <begin position="89"/>
        <end position="111"/>
    </location>
</feature>
<proteinExistence type="predicted"/>
<comment type="subcellular location">
    <subcellularLocation>
        <location evidence="1">Membrane</location>
    </subcellularLocation>
</comment>
<dbReference type="InterPro" id="IPR026870">
    <property type="entry name" value="Zinc_ribbon_dom"/>
</dbReference>
<feature type="compositionally biased region" description="Polar residues" evidence="5">
    <location>
        <begin position="46"/>
        <end position="65"/>
    </location>
</feature>
<evidence type="ECO:0000256" key="2">
    <source>
        <dbReference type="ARBA" id="ARBA00022692"/>
    </source>
</evidence>